<dbReference type="RefSeq" id="WP_302721204.1">
    <property type="nucleotide sequence ID" value="NZ_JAULRU010000264.1"/>
</dbReference>
<reference evidence="1 2" key="1">
    <citation type="submission" date="2023-11" db="EMBL/GenBank/DDBJ databases">
        <title>Gilvimarinus fulvus sp. nov., isolated from the surface of Kelp.</title>
        <authorList>
            <person name="Sun Y.Y."/>
            <person name="Gong Y."/>
            <person name="Du Z.J."/>
        </authorList>
    </citation>
    <scope>NUCLEOTIDE SEQUENCE [LARGE SCALE GENOMIC DNA]</scope>
    <source>
        <strain evidence="1 2">SDUM040013</strain>
    </source>
</reference>
<dbReference type="InterPro" id="IPR019734">
    <property type="entry name" value="TPR_rpt"/>
</dbReference>
<organism evidence="1 2">
    <name type="scientific">Gilvimarinus gilvus</name>
    <dbReference type="NCBI Taxonomy" id="3058038"/>
    <lineage>
        <taxon>Bacteria</taxon>
        <taxon>Pseudomonadati</taxon>
        <taxon>Pseudomonadota</taxon>
        <taxon>Gammaproteobacteria</taxon>
        <taxon>Cellvibrionales</taxon>
        <taxon>Cellvibrionaceae</taxon>
        <taxon>Gilvimarinus</taxon>
    </lineage>
</organism>
<dbReference type="Gene3D" id="1.25.40.10">
    <property type="entry name" value="Tetratricopeptide repeat domain"/>
    <property type="match status" value="1"/>
</dbReference>
<evidence type="ECO:0008006" key="3">
    <source>
        <dbReference type="Google" id="ProtNLM"/>
    </source>
</evidence>
<dbReference type="SUPFAM" id="SSF48452">
    <property type="entry name" value="TPR-like"/>
    <property type="match status" value="1"/>
</dbReference>
<dbReference type="Pfam" id="PF13181">
    <property type="entry name" value="TPR_8"/>
    <property type="match status" value="2"/>
</dbReference>
<protein>
    <recommendedName>
        <fullName evidence="3">Tetratricopeptide repeat protein</fullName>
    </recommendedName>
</protein>
<keyword evidence="2" id="KW-1185">Reference proteome</keyword>
<name>A0ABU4S2X5_9GAMM</name>
<comment type="caution">
    <text evidence="1">The sequence shown here is derived from an EMBL/GenBank/DDBJ whole genome shotgun (WGS) entry which is preliminary data.</text>
</comment>
<dbReference type="Proteomes" id="UP001273505">
    <property type="component" value="Unassembled WGS sequence"/>
</dbReference>
<gene>
    <name evidence="1" type="ORF">SCD92_19210</name>
</gene>
<evidence type="ECO:0000313" key="1">
    <source>
        <dbReference type="EMBL" id="MDX6851505.1"/>
    </source>
</evidence>
<proteinExistence type="predicted"/>
<evidence type="ECO:0000313" key="2">
    <source>
        <dbReference type="Proteomes" id="UP001273505"/>
    </source>
</evidence>
<sequence>MSDPQLTRQIRRYCSDGYRLYDNAELRLALRSFYQAWLSIPKPQTEHEEAGWVLTAIGDTYFKLRQYDQAIESLMSAMHCPEGDKSPFLYLRLGQCMWDTKREAEARKYLYKAYRMAQGAVLFEQEEKRYIEAIADLCQND</sequence>
<accession>A0ABU4S2X5</accession>
<dbReference type="InterPro" id="IPR011990">
    <property type="entry name" value="TPR-like_helical_dom_sf"/>
</dbReference>
<dbReference type="EMBL" id="JAXAFO010000067">
    <property type="protein sequence ID" value="MDX6851505.1"/>
    <property type="molecule type" value="Genomic_DNA"/>
</dbReference>